<keyword evidence="1" id="KW-0723">Serine/threonine-protein kinase</keyword>
<protein>
    <submittedName>
        <fullName evidence="11">Kinase-like domain-containing protein</fullName>
    </submittedName>
</protein>
<feature type="region of interest" description="Disordered" evidence="9">
    <location>
        <begin position="490"/>
        <end position="555"/>
    </location>
</feature>
<dbReference type="SMART" id="SM00220">
    <property type="entry name" value="S_TKc"/>
    <property type="match status" value="1"/>
</dbReference>
<evidence type="ECO:0000256" key="6">
    <source>
        <dbReference type="PIRSR" id="PIRSR630616-1"/>
    </source>
</evidence>
<dbReference type="InterPro" id="IPR008271">
    <property type="entry name" value="Ser/Thr_kinase_AS"/>
</dbReference>
<dbReference type="EMBL" id="MCFJ01000018">
    <property type="protein sequence ID" value="ORY57722.1"/>
    <property type="molecule type" value="Genomic_DNA"/>
</dbReference>
<dbReference type="Gene3D" id="1.10.510.10">
    <property type="entry name" value="Transferase(Phosphotransferase) domain 1"/>
    <property type="match status" value="1"/>
</dbReference>
<dbReference type="GO" id="GO:0004674">
    <property type="term" value="F:protein serine/threonine kinase activity"/>
    <property type="evidence" value="ECO:0007669"/>
    <property type="project" value="UniProtKB-KW"/>
</dbReference>
<name>A0A1Y2DEL0_9PEZI</name>
<dbReference type="PROSITE" id="PS00108">
    <property type="entry name" value="PROTEIN_KINASE_ST"/>
    <property type="match status" value="1"/>
</dbReference>
<dbReference type="AlphaFoldDB" id="A0A1Y2DEL0"/>
<dbReference type="InterPro" id="IPR011009">
    <property type="entry name" value="Kinase-like_dom_sf"/>
</dbReference>
<evidence type="ECO:0000256" key="7">
    <source>
        <dbReference type="PIRSR" id="PIRSR630616-2"/>
    </source>
</evidence>
<evidence type="ECO:0000256" key="5">
    <source>
        <dbReference type="ARBA" id="ARBA00022840"/>
    </source>
</evidence>
<sequence length="615" mass="69467">MSTIQQLKNFIRHGKQARVNNYEDTPRKHEQSPPTISAQKAMAHVTEPAMGHNAHQQGPVPEAYSVQPGENKNRVAQADNVAAHHAEQTIEAAKSKPKRHEDDHVAKLVREENESKSKFPRYPGLERWELVEKMGDGAFSNVYRARDLTGVAGECAIKVVRKFEMNNMQGQKHLHPDFKKVPKAAERANILKEVQIMRQLDHPNIIKLIDFAESRQYYYIILELAPGGELFHQIVRLTYFSEDLSRHVITQVAKALEYLHEERGVVHRDIKPENILFYSTPFVPAKTPKPKQPGDEDKVDEGEFIPGVGAGGIGQIKIADFGLSKIVWDNQTMTPCGTVGYTAPEIVKDERYSKSVDMWALGCVLYTLLCGFPPFYDESIEILTEKVAKGQYTFLSPWWDDISKSAQDLITHLLTVDPEKRYTITEFLAHPWIVGSGPTPRDEKKQEAAAHRAFDATKLADGERRMDFRSPGAVNLREIFDVGYSVHRQEEEAKRRKQIGTKGLAPSRLADLNESDDEEENSDPEYVHKNDASQLEQRMRDTSLGKTQERGRERERAVVETHQKGYGQHSATVTQAARQQVRDRNKQKGAFELSLDGATLLGRRAGKPTARVGGI</sequence>
<dbReference type="PROSITE" id="PS50011">
    <property type="entry name" value="PROTEIN_KINASE_DOM"/>
    <property type="match status" value="1"/>
</dbReference>
<gene>
    <name evidence="11" type="ORF">BCR38DRAFT_353992</name>
</gene>
<feature type="active site" description="Proton acceptor" evidence="6">
    <location>
        <position position="269"/>
    </location>
</feature>
<dbReference type="InterPro" id="IPR000719">
    <property type="entry name" value="Prot_kinase_dom"/>
</dbReference>
<evidence type="ECO:0000256" key="8">
    <source>
        <dbReference type="PIRSR" id="PIRSR630616-3"/>
    </source>
</evidence>
<keyword evidence="4 11" id="KW-0418">Kinase</keyword>
<feature type="compositionally biased region" description="Acidic residues" evidence="9">
    <location>
        <begin position="513"/>
        <end position="523"/>
    </location>
</feature>
<keyword evidence="5 7" id="KW-0067">ATP-binding</keyword>
<dbReference type="InParanoid" id="A0A1Y2DEL0"/>
<evidence type="ECO:0000313" key="11">
    <source>
        <dbReference type="EMBL" id="ORY57722.1"/>
    </source>
</evidence>
<dbReference type="Gene3D" id="3.30.200.20">
    <property type="entry name" value="Phosphorylase Kinase, domain 1"/>
    <property type="match status" value="1"/>
</dbReference>
<comment type="caution">
    <text evidence="11">The sequence shown here is derived from an EMBL/GenBank/DDBJ whole genome shotgun (WGS) entry which is preliminary data.</text>
</comment>
<evidence type="ECO:0000256" key="3">
    <source>
        <dbReference type="ARBA" id="ARBA00022741"/>
    </source>
</evidence>
<feature type="cross-link" description="Glycyl lysine isopeptide (Lys-Gly) (interchain with G-Cter in SUMO2)" evidence="8">
    <location>
        <position position="271"/>
    </location>
</feature>
<reference evidence="11 12" key="1">
    <citation type="submission" date="2016-07" db="EMBL/GenBank/DDBJ databases">
        <title>Pervasive Adenine N6-methylation of Active Genes in Fungi.</title>
        <authorList>
            <consortium name="DOE Joint Genome Institute"/>
            <person name="Mondo S.J."/>
            <person name="Dannebaum R.O."/>
            <person name="Kuo R.C."/>
            <person name="Labutti K."/>
            <person name="Haridas S."/>
            <person name="Kuo A."/>
            <person name="Salamov A."/>
            <person name="Ahrendt S.R."/>
            <person name="Lipzen A."/>
            <person name="Sullivan W."/>
            <person name="Andreopoulos W.B."/>
            <person name="Clum A."/>
            <person name="Lindquist E."/>
            <person name="Daum C."/>
            <person name="Ramamoorthy G.K."/>
            <person name="Gryganskyi A."/>
            <person name="Culley D."/>
            <person name="Magnuson J.K."/>
            <person name="James T.Y."/>
            <person name="O'Malley M.A."/>
            <person name="Stajich J.E."/>
            <person name="Spatafora J.W."/>
            <person name="Visel A."/>
            <person name="Grigoriev I.V."/>
        </authorList>
    </citation>
    <scope>NUCLEOTIDE SEQUENCE [LARGE SCALE GENOMIC DNA]</scope>
    <source>
        <strain evidence="11 12">CBS 129021</strain>
    </source>
</reference>
<evidence type="ECO:0000256" key="4">
    <source>
        <dbReference type="ARBA" id="ARBA00022777"/>
    </source>
</evidence>
<dbReference type="Proteomes" id="UP000193689">
    <property type="component" value="Unassembled WGS sequence"/>
</dbReference>
<dbReference type="SUPFAM" id="SSF56112">
    <property type="entry name" value="Protein kinase-like (PK-like)"/>
    <property type="match status" value="1"/>
</dbReference>
<keyword evidence="3 7" id="KW-0547">Nucleotide-binding</keyword>
<feature type="binding site" evidence="7">
    <location>
        <begin position="223"/>
        <end position="225"/>
    </location>
    <ligand>
        <name>ATP</name>
        <dbReference type="ChEBI" id="CHEBI:30616"/>
    </ligand>
</feature>
<feature type="binding site" evidence="7">
    <location>
        <position position="158"/>
    </location>
    <ligand>
        <name>ATP</name>
        <dbReference type="ChEBI" id="CHEBI:30616"/>
    </ligand>
</feature>
<proteinExistence type="predicted"/>
<dbReference type="GO" id="GO:0005524">
    <property type="term" value="F:ATP binding"/>
    <property type="evidence" value="ECO:0007669"/>
    <property type="project" value="UniProtKB-KW"/>
</dbReference>
<feature type="compositionally biased region" description="Basic and acidic residues" evidence="9">
    <location>
        <begin position="525"/>
        <end position="555"/>
    </location>
</feature>
<dbReference type="FunCoup" id="A0A1Y2DEL0">
    <property type="interactions" value="172"/>
</dbReference>
<dbReference type="Pfam" id="PF00069">
    <property type="entry name" value="Pkinase"/>
    <property type="match status" value="1"/>
</dbReference>
<feature type="domain" description="Protein kinase" evidence="10">
    <location>
        <begin position="128"/>
        <end position="433"/>
    </location>
</feature>
<evidence type="ECO:0000259" key="10">
    <source>
        <dbReference type="PROSITE" id="PS50011"/>
    </source>
</evidence>
<feature type="binding site" evidence="7">
    <location>
        <begin position="273"/>
        <end position="274"/>
    </location>
    <ligand>
        <name>ATP</name>
        <dbReference type="ChEBI" id="CHEBI:30616"/>
    </ligand>
</feature>
<dbReference type="PANTHER" id="PTHR24350">
    <property type="entry name" value="SERINE/THREONINE-PROTEIN KINASE IAL-RELATED"/>
    <property type="match status" value="1"/>
</dbReference>
<dbReference type="InterPro" id="IPR030616">
    <property type="entry name" value="Aur-like"/>
</dbReference>
<dbReference type="OrthoDB" id="1738954at2759"/>
<evidence type="ECO:0000256" key="1">
    <source>
        <dbReference type="ARBA" id="ARBA00022527"/>
    </source>
</evidence>
<dbReference type="CDD" id="cd14096">
    <property type="entry name" value="STKc_RCK1-like"/>
    <property type="match status" value="1"/>
</dbReference>
<evidence type="ECO:0000256" key="2">
    <source>
        <dbReference type="ARBA" id="ARBA00022679"/>
    </source>
</evidence>
<dbReference type="STRING" id="1141098.A0A1Y2DEL0"/>
<organism evidence="11 12">
    <name type="scientific">Pseudomassariella vexata</name>
    <dbReference type="NCBI Taxonomy" id="1141098"/>
    <lineage>
        <taxon>Eukaryota</taxon>
        <taxon>Fungi</taxon>
        <taxon>Dikarya</taxon>
        <taxon>Ascomycota</taxon>
        <taxon>Pezizomycotina</taxon>
        <taxon>Sordariomycetes</taxon>
        <taxon>Xylariomycetidae</taxon>
        <taxon>Amphisphaeriales</taxon>
        <taxon>Pseudomassariaceae</taxon>
        <taxon>Pseudomassariella</taxon>
    </lineage>
</organism>
<dbReference type="GeneID" id="63773048"/>
<evidence type="ECO:0000313" key="12">
    <source>
        <dbReference type="Proteomes" id="UP000193689"/>
    </source>
</evidence>
<evidence type="ECO:0000256" key="9">
    <source>
        <dbReference type="SAM" id="MobiDB-lite"/>
    </source>
</evidence>
<feature type="binding site" evidence="7">
    <location>
        <position position="320"/>
    </location>
    <ligand>
        <name>ATP</name>
        <dbReference type="ChEBI" id="CHEBI:30616"/>
    </ligand>
</feature>
<dbReference type="FunFam" id="3.30.200.20:FF:000425">
    <property type="entry name" value="Putative calcium/calmodulin-dependent protein kinase"/>
    <property type="match status" value="1"/>
</dbReference>
<keyword evidence="12" id="KW-1185">Reference proteome</keyword>
<dbReference type="RefSeq" id="XP_040710851.1">
    <property type="nucleotide sequence ID" value="XM_040856836.1"/>
</dbReference>
<keyword evidence="2" id="KW-0808">Transferase</keyword>
<accession>A0A1Y2DEL0</accession>